<evidence type="ECO:0000313" key="6">
    <source>
        <dbReference type="Proteomes" id="UP001230156"/>
    </source>
</evidence>
<organism evidence="5 6">
    <name type="scientific">Dongia sedimenti</name>
    <dbReference type="NCBI Taxonomy" id="3064282"/>
    <lineage>
        <taxon>Bacteria</taxon>
        <taxon>Pseudomonadati</taxon>
        <taxon>Pseudomonadota</taxon>
        <taxon>Alphaproteobacteria</taxon>
        <taxon>Rhodospirillales</taxon>
        <taxon>Dongiaceae</taxon>
        <taxon>Dongia</taxon>
    </lineage>
</organism>
<dbReference type="InterPro" id="IPR036034">
    <property type="entry name" value="PDZ_sf"/>
</dbReference>
<dbReference type="PROSITE" id="PS50106">
    <property type="entry name" value="PDZ"/>
    <property type="match status" value="1"/>
</dbReference>
<name>A0ABU0YQI6_9PROT</name>
<dbReference type="InterPro" id="IPR009003">
    <property type="entry name" value="Peptidase_S1_PA"/>
</dbReference>
<dbReference type="Gene3D" id="2.30.42.10">
    <property type="match status" value="1"/>
</dbReference>
<comment type="caution">
    <text evidence="5">The sequence shown here is derived from an EMBL/GenBank/DDBJ whole genome shotgun (WGS) entry which is preliminary data.</text>
</comment>
<dbReference type="PRINTS" id="PR00834">
    <property type="entry name" value="PROTEASES2C"/>
</dbReference>
<protein>
    <submittedName>
        <fullName evidence="5">Trypsin-like peptidase domain-containing protein</fullName>
    </submittedName>
</protein>
<dbReference type="PANTHER" id="PTHR43343:SF3">
    <property type="entry name" value="PROTEASE DO-LIKE 8, CHLOROPLASTIC"/>
    <property type="match status" value="1"/>
</dbReference>
<feature type="region of interest" description="Disordered" evidence="3">
    <location>
        <begin position="1"/>
        <end position="20"/>
    </location>
</feature>
<evidence type="ECO:0000256" key="2">
    <source>
        <dbReference type="ARBA" id="ARBA00022801"/>
    </source>
</evidence>
<feature type="domain" description="PDZ" evidence="4">
    <location>
        <begin position="214"/>
        <end position="283"/>
    </location>
</feature>
<keyword evidence="2" id="KW-0378">Hydrolase</keyword>
<dbReference type="InterPro" id="IPR001940">
    <property type="entry name" value="Peptidase_S1C"/>
</dbReference>
<dbReference type="Proteomes" id="UP001230156">
    <property type="component" value="Unassembled WGS sequence"/>
</dbReference>
<dbReference type="InterPro" id="IPR051201">
    <property type="entry name" value="Chloro_Bact_Ser_Proteases"/>
</dbReference>
<evidence type="ECO:0000313" key="5">
    <source>
        <dbReference type="EMBL" id="MDQ7249985.1"/>
    </source>
</evidence>
<dbReference type="Pfam" id="PF13365">
    <property type="entry name" value="Trypsin_2"/>
    <property type="match status" value="1"/>
</dbReference>
<dbReference type="Pfam" id="PF13180">
    <property type="entry name" value="PDZ_2"/>
    <property type="match status" value="1"/>
</dbReference>
<dbReference type="EMBL" id="JAUYVI010000006">
    <property type="protein sequence ID" value="MDQ7249985.1"/>
    <property type="molecule type" value="Genomic_DNA"/>
</dbReference>
<dbReference type="Gene3D" id="2.40.10.120">
    <property type="match status" value="1"/>
</dbReference>
<dbReference type="PANTHER" id="PTHR43343">
    <property type="entry name" value="PEPTIDASE S12"/>
    <property type="match status" value="1"/>
</dbReference>
<evidence type="ECO:0000256" key="1">
    <source>
        <dbReference type="ARBA" id="ARBA00022670"/>
    </source>
</evidence>
<reference evidence="6" key="1">
    <citation type="submission" date="2023-08" db="EMBL/GenBank/DDBJ databases">
        <title>Rhodospirillaceae gen. nov., a novel taxon isolated from the Yangtze River Yuezi River estuary sludge.</title>
        <authorList>
            <person name="Ruan L."/>
        </authorList>
    </citation>
    <scope>NUCLEOTIDE SEQUENCE [LARGE SCALE GENOMIC DNA]</scope>
    <source>
        <strain evidence="6">R-7</strain>
    </source>
</reference>
<evidence type="ECO:0000259" key="4">
    <source>
        <dbReference type="PROSITE" id="PS50106"/>
    </source>
</evidence>
<accession>A0ABU0YQI6</accession>
<keyword evidence="1" id="KW-0645">Protease</keyword>
<dbReference type="InterPro" id="IPR001478">
    <property type="entry name" value="PDZ"/>
</dbReference>
<keyword evidence="6" id="KW-1185">Reference proteome</keyword>
<gene>
    <name evidence="5" type="ORF">Q8A70_20010</name>
</gene>
<dbReference type="SUPFAM" id="SSF50494">
    <property type="entry name" value="Trypsin-like serine proteases"/>
    <property type="match status" value="1"/>
</dbReference>
<dbReference type="SUPFAM" id="SSF50156">
    <property type="entry name" value="PDZ domain-like"/>
    <property type="match status" value="1"/>
</dbReference>
<evidence type="ECO:0000256" key="3">
    <source>
        <dbReference type="SAM" id="MobiDB-lite"/>
    </source>
</evidence>
<proteinExistence type="predicted"/>
<dbReference type="RefSeq" id="WP_379958650.1">
    <property type="nucleotide sequence ID" value="NZ_JAUYVI010000006.1"/>
</dbReference>
<dbReference type="SMART" id="SM00228">
    <property type="entry name" value="PDZ"/>
    <property type="match status" value="1"/>
</dbReference>
<sequence length="323" mass="33126">MAYDSFDTGSPPPATAEEELDPYSARVAKTFETVGPAVVHILAHPGEKSRGGTGSGVLFAPDGYLLTNSHVVSGAAKLSGSLTDGRQYDAQLIGDDPATDLAVLRLQGTGLPHATFGNSGKLKVGQLVIAIGNPLGFQATVTAGIVSALGRTLRSPSGRLIESVIQTDAPLNPGNSGGALADGSGRVVGINTAMIGRAQGLCFAIGIDTAVDVTTRLMKDGRVRRSKLGLGAQTIMLDARLARRLRRAEGSGVQVLEVQSGGPAAEAGLAKGDVILDFAGSPVFTVDDLHRLLTAEIAGRNAPVTVIHGAEIRTVELKPALDA</sequence>